<evidence type="ECO:0000259" key="2">
    <source>
        <dbReference type="PROSITE" id="PS50110"/>
    </source>
</evidence>
<dbReference type="GO" id="GO:0008081">
    <property type="term" value="F:phosphoric diester hydrolase activity"/>
    <property type="evidence" value="ECO:0007669"/>
    <property type="project" value="UniProtKB-ARBA"/>
</dbReference>
<dbReference type="PROSITE" id="PS51832">
    <property type="entry name" value="HD_GYP"/>
    <property type="match status" value="1"/>
</dbReference>
<dbReference type="SUPFAM" id="SSF52172">
    <property type="entry name" value="CheY-like"/>
    <property type="match status" value="1"/>
</dbReference>
<feature type="domain" description="Response regulatory" evidence="2">
    <location>
        <begin position="9"/>
        <end position="124"/>
    </location>
</feature>
<dbReference type="Pfam" id="PF13487">
    <property type="entry name" value="HD_5"/>
    <property type="match status" value="1"/>
</dbReference>
<dbReference type="CDD" id="cd00077">
    <property type="entry name" value="HDc"/>
    <property type="match status" value="1"/>
</dbReference>
<dbReference type="SMART" id="SM00448">
    <property type="entry name" value="REC"/>
    <property type="match status" value="1"/>
</dbReference>
<keyword evidence="1" id="KW-0597">Phosphoprotein</keyword>
<dbReference type="PROSITE" id="PS50110">
    <property type="entry name" value="RESPONSE_REGULATORY"/>
    <property type="match status" value="1"/>
</dbReference>
<dbReference type="OrthoDB" id="1931120at2"/>
<dbReference type="InterPro" id="IPR011006">
    <property type="entry name" value="CheY-like_superfamily"/>
</dbReference>
<dbReference type="InterPro" id="IPR003607">
    <property type="entry name" value="HD/PDEase_dom"/>
</dbReference>
<dbReference type="EMBL" id="LUUG01000105">
    <property type="protein sequence ID" value="OAH99033.1"/>
    <property type="molecule type" value="Genomic_DNA"/>
</dbReference>
<proteinExistence type="predicted"/>
<sequence length="373" mass="41564">MTTNPNRHRVLIVDDSLSNIELLDNILGKQYDTSFATNGAEALGLIGRCPPNLVLLDVVMPGIDGYEVCRRLKADIASREIPVIFLTSLDSPVDEEYGLSLGAADFIHKPVSPPVVSARVRSHLALADSSRELRRHNEGLELLVAERTEELIRRNRQLIAAQGSIISAFCALAEVRDNETGNHIRRTQHYVRELAEALRTHPRFCDCLNDESIEYMYKTAPLHDIGKVAIPDAILLKPGKLTEDEWVIMKRHCEAGKNAIVSAAKEFGENEGAFLGYAADIAYCHHERWDGTGYPQGLRGDEIPVSARLMAVADVYDALTTKRVYKPAFSHEESVALMMEGRSRHFDPDMVDAMQSIVARFQAIANRYRDDAA</sequence>
<dbReference type="InterPro" id="IPR052020">
    <property type="entry name" value="Cyclic_di-GMP/3'3'-cGAMP_PDE"/>
</dbReference>
<dbReference type="AlphaFoldDB" id="A0A177M0G0"/>
<evidence type="ECO:0000256" key="1">
    <source>
        <dbReference type="PROSITE-ProRule" id="PRU00169"/>
    </source>
</evidence>
<dbReference type="PANTHER" id="PTHR45228">
    <property type="entry name" value="CYCLIC DI-GMP PHOSPHODIESTERASE TM_0186-RELATED"/>
    <property type="match status" value="1"/>
</dbReference>
<name>A0A177M0G0_METMH</name>
<comment type="caution">
    <text evidence="4">The sequence shown here is derived from an EMBL/GenBank/DDBJ whole genome shotgun (WGS) entry which is preliminary data.</text>
</comment>
<evidence type="ECO:0000313" key="5">
    <source>
        <dbReference type="Proteomes" id="UP000078090"/>
    </source>
</evidence>
<dbReference type="InterPro" id="IPR037522">
    <property type="entry name" value="HD_GYP_dom"/>
</dbReference>
<accession>A0A177M0G0</accession>
<dbReference type="PANTHER" id="PTHR45228:SF5">
    <property type="entry name" value="CYCLIC DI-GMP PHOSPHODIESTERASE VC_1348-RELATED"/>
    <property type="match status" value="1"/>
</dbReference>
<dbReference type="Pfam" id="PF00072">
    <property type="entry name" value="Response_reg"/>
    <property type="match status" value="1"/>
</dbReference>
<dbReference type="RefSeq" id="WP_064010058.1">
    <property type="nucleotide sequence ID" value="NZ_LUUG01000105.1"/>
</dbReference>
<dbReference type="Gene3D" id="3.40.50.2300">
    <property type="match status" value="1"/>
</dbReference>
<feature type="modified residue" description="4-aspartylphosphate" evidence="1">
    <location>
        <position position="57"/>
    </location>
</feature>
<dbReference type="GO" id="GO:0000160">
    <property type="term" value="P:phosphorelay signal transduction system"/>
    <property type="evidence" value="ECO:0007669"/>
    <property type="project" value="InterPro"/>
</dbReference>
<dbReference type="Proteomes" id="UP000078090">
    <property type="component" value="Unassembled WGS sequence"/>
</dbReference>
<dbReference type="Gene3D" id="1.10.3210.10">
    <property type="entry name" value="Hypothetical protein af1432"/>
    <property type="match status" value="1"/>
</dbReference>
<reference evidence="4 5" key="1">
    <citation type="submission" date="2016-03" db="EMBL/GenBank/DDBJ databases">
        <authorList>
            <person name="Ploux O."/>
        </authorList>
    </citation>
    <scope>NUCLEOTIDE SEQUENCE [LARGE SCALE GENOMIC DNA]</scope>
    <source>
        <strain evidence="4 5">R-45363</strain>
    </source>
</reference>
<organism evidence="4 5">
    <name type="scientific">Methylomonas methanica</name>
    <dbReference type="NCBI Taxonomy" id="421"/>
    <lineage>
        <taxon>Bacteria</taxon>
        <taxon>Pseudomonadati</taxon>
        <taxon>Pseudomonadota</taxon>
        <taxon>Gammaproteobacteria</taxon>
        <taxon>Methylococcales</taxon>
        <taxon>Methylococcaceae</taxon>
        <taxon>Methylomonas</taxon>
    </lineage>
</organism>
<protein>
    <submittedName>
        <fullName evidence="4">Two-component system response regulator</fullName>
    </submittedName>
</protein>
<dbReference type="SUPFAM" id="SSF109604">
    <property type="entry name" value="HD-domain/PDEase-like"/>
    <property type="match status" value="1"/>
</dbReference>
<dbReference type="InterPro" id="IPR001789">
    <property type="entry name" value="Sig_transdc_resp-reg_receiver"/>
</dbReference>
<dbReference type="SMART" id="SM00471">
    <property type="entry name" value="HDc"/>
    <property type="match status" value="1"/>
</dbReference>
<evidence type="ECO:0000313" key="4">
    <source>
        <dbReference type="EMBL" id="OAH99033.1"/>
    </source>
</evidence>
<evidence type="ECO:0000259" key="3">
    <source>
        <dbReference type="PROSITE" id="PS51832"/>
    </source>
</evidence>
<gene>
    <name evidence="4" type="ORF">A1332_03845</name>
</gene>
<feature type="domain" description="HD-GYP" evidence="3">
    <location>
        <begin position="158"/>
        <end position="370"/>
    </location>
</feature>